<name>A0A9Q0RGL8_ANAIG</name>
<keyword evidence="3" id="KW-1185">Reference proteome</keyword>
<dbReference type="InterPro" id="IPR053858">
    <property type="entry name" value="Arb2_dom"/>
</dbReference>
<dbReference type="OrthoDB" id="421951at2759"/>
<dbReference type="GO" id="GO:0031048">
    <property type="term" value="P:regulatory ncRNA-mediated heterochromatin formation"/>
    <property type="evidence" value="ECO:0007669"/>
    <property type="project" value="TreeGrafter"/>
</dbReference>
<evidence type="ECO:0000313" key="2">
    <source>
        <dbReference type="EMBL" id="KAJ5079269.1"/>
    </source>
</evidence>
<dbReference type="InterPro" id="IPR048263">
    <property type="entry name" value="Arb2"/>
</dbReference>
<gene>
    <name evidence="2" type="ORF">M0811_04290</name>
</gene>
<evidence type="ECO:0000259" key="1">
    <source>
        <dbReference type="Pfam" id="PF22749"/>
    </source>
</evidence>
<evidence type="ECO:0000313" key="3">
    <source>
        <dbReference type="Proteomes" id="UP001149090"/>
    </source>
</evidence>
<reference evidence="2" key="1">
    <citation type="submission" date="2022-10" db="EMBL/GenBank/DDBJ databases">
        <title>Novel sulphate-reducing endosymbionts in the free-living metamonad Anaeramoeba.</title>
        <authorList>
            <person name="Jerlstrom-Hultqvist J."/>
            <person name="Cepicka I."/>
            <person name="Gallot-Lavallee L."/>
            <person name="Salas-Leiva D."/>
            <person name="Curtis B.A."/>
            <person name="Zahonova K."/>
            <person name="Pipaliya S."/>
            <person name="Dacks J."/>
            <person name="Roger A.J."/>
        </authorList>
    </citation>
    <scope>NUCLEOTIDE SEQUENCE</scope>
    <source>
        <strain evidence="2">BMAN</strain>
    </source>
</reference>
<protein>
    <recommendedName>
        <fullName evidence="1">Arb2 domain-containing protein</fullName>
    </recommendedName>
</protein>
<dbReference type="Pfam" id="PF22749">
    <property type="entry name" value="Arb2"/>
    <property type="match status" value="1"/>
</dbReference>
<accession>A0A9Q0RGL8</accession>
<dbReference type="GO" id="GO:0005634">
    <property type="term" value="C:nucleus"/>
    <property type="evidence" value="ECO:0007669"/>
    <property type="project" value="TreeGrafter"/>
</dbReference>
<dbReference type="PANTHER" id="PTHR21357">
    <property type="entry name" value="FAM172 FAMILY PROTEIN HOMOLOG CG10038"/>
    <property type="match status" value="1"/>
</dbReference>
<dbReference type="PANTHER" id="PTHR21357:SF4">
    <property type="entry name" value="FAM172 FAMILY PROTEIN HOMOLOG CG10038"/>
    <property type="match status" value="1"/>
</dbReference>
<dbReference type="Proteomes" id="UP001149090">
    <property type="component" value="Unassembled WGS sequence"/>
</dbReference>
<comment type="caution">
    <text evidence="2">The sequence shown here is derived from an EMBL/GenBank/DDBJ whole genome shotgun (WGS) entry which is preliminary data.</text>
</comment>
<dbReference type="GO" id="GO:0035197">
    <property type="term" value="F:siRNA binding"/>
    <property type="evidence" value="ECO:0007669"/>
    <property type="project" value="TreeGrafter"/>
</dbReference>
<dbReference type="AlphaFoldDB" id="A0A9Q0RGL8"/>
<dbReference type="EMBL" id="JAPDFW010000033">
    <property type="protein sequence ID" value="KAJ5079269.1"/>
    <property type="molecule type" value="Genomic_DNA"/>
</dbReference>
<proteinExistence type="predicted"/>
<organism evidence="2 3">
    <name type="scientific">Anaeramoeba ignava</name>
    <name type="common">Anaerobic marine amoeba</name>
    <dbReference type="NCBI Taxonomy" id="1746090"/>
    <lineage>
        <taxon>Eukaryota</taxon>
        <taxon>Metamonada</taxon>
        <taxon>Anaeramoebidae</taxon>
        <taxon>Anaeramoeba</taxon>
    </lineage>
</organism>
<sequence>MEKMIDRTKEEAKKKLKEMGYYYTKEKKLRQIKNDEKFEFVNQKHYEELGDLIVEYIYEQLVVEYKMKEIWLPLEEDLKFSENYKENIEESELKKIRTNIFISKEFEKKEKLMLLICGSGAVRAGQWARSLCINIDLNTGGVFPFLEEAEKQNCGVIIFNPNLNSVLVPLKTRSAYAQIPMNSSPEKHVQYVWDNFVMKSKAKETFIVAHSYGGIAFTDSVHWFPIRGIPKNELKEYSNFLKTHAINWVTSTKKIDEILDFRNGVQCVSSGHTKHEWTTPSAQKSIWRFFFTEDFKFEFESKKSIFEDSENNENVSIQNEIIPNTNKNQYISNSRKNQYISNPIQNQYIPNPIKNQYISNTNKNQYIPNTNKNQYIPNTIQNQNISNPIKNQYISNTNKNQYISNSNKNQYISNTKNQNISNSNQNQYISNPIQDQYISNPIKNQYISNTNQYQYISNPIKNQYISNPNKNQYIPNINKNQNISNTNKNQNIPNTNQNKYISNPIQNQYTSNSIQNQYIPNTNKNQNISNTIQNQYTSNSIQNQYISNSRKKQIRKVNLLKDDLIEISELKRKIKIFHLKSKKNRLRKIHKFRSFSKMKSLRKVKLKRNFGLKFEVESINSPKESFQK</sequence>
<feature type="domain" description="Arb2" evidence="1">
    <location>
        <begin position="14"/>
        <end position="219"/>
    </location>
</feature>